<evidence type="ECO:0000313" key="1">
    <source>
        <dbReference type="EMBL" id="DAF91481.1"/>
    </source>
</evidence>
<proteinExistence type="predicted"/>
<reference evidence="1" key="1">
    <citation type="journal article" date="2021" name="Proc. Natl. Acad. Sci. U.S.A.">
        <title>A Catalog of Tens of Thousands of Viruses from Human Metagenomes Reveals Hidden Associations with Chronic Diseases.</title>
        <authorList>
            <person name="Tisza M.J."/>
            <person name="Buck C.B."/>
        </authorList>
    </citation>
    <scope>NUCLEOTIDE SEQUENCE</scope>
    <source>
        <strain evidence="1">Cti6K1</strain>
    </source>
</reference>
<protein>
    <submittedName>
        <fullName evidence="1">Uncharacterized protein</fullName>
    </submittedName>
</protein>
<dbReference type="EMBL" id="BK016054">
    <property type="protein sequence ID" value="DAF91481.1"/>
    <property type="molecule type" value="Genomic_DNA"/>
</dbReference>
<organism evidence="1">
    <name type="scientific">Siphoviridae sp. cti6K1</name>
    <dbReference type="NCBI Taxonomy" id="2825620"/>
    <lineage>
        <taxon>Viruses</taxon>
        <taxon>Duplodnaviria</taxon>
        <taxon>Heunggongvirae</taxon>
        <taxon>Uroviricota</taxon>
        <taxon>Caudoviricetes</taxon>
    </lineage>
</organism>
<accession>A0A8S5UAH4</accession>
<sequence length="53" mass="5949">MYNLTLCKSLDILMSQLSLTFTSSCMLYPFIIKSCMDVLSLPSEKLNPSPDSK</sequence>
<name>A0A8S5UAH4_9CAUD</name>